<keyword evidence="1" id="KW-0812">Transmembrane</keyword>
<dbReference type="AlphaFoldDB" id="A0AAE0P2J0"/>
<dbReference type="Proteomes" id="UP001281003">
    <property type="component" value="Unassembled WGS sequence"/>
</dbReference>
<feature type="transmembrane region" description="Helical" evidence="1">
    <location>
        <begin position="106"/>
        <end position="127"/>
    </location>
</feature>
<sequence>MYYFNYRRLLIKEKDPPYFYNEKDKDIVTFNYSNINTGNNNRGNSYRAPDIIRKEVYKLFEENNGNSNRINEFVDYYGRKDKEDDKPADNKVDKGFLKDYLGRPTLITFCIIVIIIINSGYNVILVFNK</sequence>
<comment type="caution">
    <text evidence="2">The sequence shown here is derived from an EMBL/GenBank/DDBJ whole genome shotgun (WGS) entry which is preliminary data.</text>
</comment>
<evidence type="ECO:0000313" key="2">
    <source>
        <dbReference type="EMBL" id="KAK3392186.1"/>
    </source>
</evidence>
<proteinExistence type="predicted"/>
<keyword evidence="1" id="KW-0472">Membrane</keyword>
<keyword evidence="1" id="KW-1133">Transmembrane helix</keyword>
<protein>
    <submittedName>
        <fullName evidence="2">Uncharacterized protein</fullName>
    </submittedName>
</protein>
<evidence type="ECO:0000256" key="1">
    <source>
        <dbReference type="SAM" id="Phobius"/>
    </source>
</evidence>
<keyword evidence="3" id="KW-1185">Reference proteome</keyword>
<organism evidence="2 3">
    <name type="scientific">Sordaria brevicollis</name>
    <dbReference type="NCBI Taxonomy" id="83679"/>
    <lineage>
        <taxon>Eukaryota</taxon>
        <taxon>Fungi</taxon>
        <taxon>Dikarya</taxon>
        <taxon>Ascomycota</taxon>
        <taxon>Pezizomycotina</taxon>
        <taxon>Sordariomycetes</taxon>
        <taxon>Sordariomycetidae</taxon>
        <taxon>Sordariales</taxon>
        <taxon>Sordariaceae</taxon>
        <taxon>Sordaria</taxon>
    </lineage>
</organism>
<reference evidence="2" key="2">
    <citation type="submission" date="2023-07" db="EMBL/GenBank/DDBJ databases">
        <authorList>
            <consortium name="Lawrence Berkeley National Laboratory"/>
            <person name="Haridas S."/>
            <person name="Hensen N."/>
            <person name="Bonometti L."/>
            <person name="Westerberg I."/>
            <person name="Brannstrom I.O."/>
            <person name="Guillou S."/>
            <person name="Cros-Aarteil S."/>
            <person name="Calhoun S."/>
            <person name="Kuo A."/>
            <person name="Mondo S."/>
            <person name="Pangilinan J."/>
            <person name="Riley R."/>
            <person name="LaButti K."/>
            <person name="Andreopoulos B."/>
            <person name="Lipzen A."/>
            <person name="Chen C."/>
            <person name="Yanf M."/>
            <person name="Daum C."/>
            <person name="Ng V."/>
            <person name="Clum A."/>
            <person name="Steindorff A."/>
            <person name="Ohm R."/>
            <person name="Martin F."/>
            <person name="Silar P."/>
            <person name="Natvig D."/>
            <person name="Lalanne C."/>
            <person name="Gautier V."/>
            <person name="Ament-velasquez S.L."/>
            <person name="Kruys A."/>
            <person name="Hutchinson M.I."/>
            <person name="Powell A.J."/>
            <person name="Barry K."/>
            <person name="Miller A.N."/>
            <person name="Grigoriev I.V."/>
            <person name="Debuchy R."/>
            <person name="Gladieux P."/>
            <person name="Thoren M.H."/>
            <person name="Johannesson H."/>
        </authorList>
    </citation>
    <scope>NUCLEOTIDE SEQUENCE</scope>
    <source>
        <strain evidence="2">FGSC 1904</strain>
    </source>
</reference>
<evidence type="ECO:0000313" key="3">
    <source>
        <dbReference type="Proteomes" id="UP001281003"/>
    </source>
</evidence>
<dbReference type="EMBL" id="JAUTDP010000012">
    <property type="protein sequence ID" value="KAK3392186.1"/>
    <property type="molecule type" value="Genomic_DNA"/>
</dbReference>
<gene>
    <name evidence="2" type="ORF">B0T20DRAFT_396792</name>
</gene>
<accession>A0AAE0P2J0</accession>
<name>A0AAE0P2J0_SORBR</name>
<reference evidence="2" key="1">
    <citation type="journal article" date="2023" name="Mol. Phylogenet. Evol.">
        <title>Genome-scale phylogeny and comparative genomics of the fungal order Sordariales.</title>
        <authorList>
            <person name="Hensen N."/>
            <person name="Bonometti L."/>
            <person name="Westerberg I."/>
            <person name="Brannstrom I.O."/>
            <person name="Guillou S."/>
            <person name="Cros-Aarteil S."/>
            <person name="Calhoun S."/>
            <person name="Haridas S."/>
            <person name="Kuo A."/>
            <person name="Mondo S."/>
            <person name="Pangilinan J."/>
            <person name="Riley R."/>
            <person name="LaButti K."/>
            <person name="Andreopoulos B."/>
            <person name="Lipzen A."/>
            <person name="Chen C."/>
            <person name="Yan M."/>
            <person name="Daum C."/>
            <person name="Ng V."/>
            <person name="Clum A."/>
            <person name="Steindorff A."/>
            <person name="Ohm R.A."/>
            <person name="Martin F."/>
            <person name="Silar P."/>
            <person name="Natvig D.O."/>
            <person name="Lalanne C."/>
            <person name="Gautier V."/>
            <person name="Ament-Velasquez S.L."/>
            <person name="Kruys A."/>
            <person name="Hutchinson M.I."/>
            <person name="Powell A.J."/>
            <person name="Barry K."/>
            <person name="Miller A.N."/>
            <person name="Grigoriev I.V."/>
            <person name="Debuchy R."/>
            <person name="Gladieux P."/>
            <person name="Hiltunen Thoren M."/>
            <person name="Johannesson H."/>
        </authorList>
    </citation>
    <scope>NUCLEOTIDE SEQUENCE</scope>
    <source>
        <strain evidence="2">FGSC 1904</strain>
    </source>
</reference>